<protein>
    <recommendedName>
        <fullName evidence="1">DUF8212 domain-containing protein</fullName>
    </recommendedName>
</protein>
<dbReference type="InterPro" id="IPR058525">
    <property type="entry name" value="DUF8212"/>
</dbReference>
<evidence type="ECO:0000313" key="3">
    <source>
        <dbReference type="Proteomes" id="UP001320420"/>
    </source>
</evidence>
<comment type="caution">
    <text evidence="2">The sequence shown here is derived from an EMBL/GenBank/DDBJ whole genome shotgun (WGS) entry which is preliminary data.</text>
</comment>
<evidence type="ECO:0000259" key="1">
    <source>
        <dbReference type="Pfam" id="PF26640"/>
    </source>
</evidence>
<dbReference type="PANTHER" id="PTHR10622:SF12">
    <property type="entry name" value="HET DOMAIN-CONTAINING PROTEIN"/>
    <property type="match status" value="1"/>
</dbReference>
<evidence type="ECO:0000313" key="2">
    <source>
        <dbReference type="EMBL" id="KAK7753183.1"/>
    </source>
</evidence>
<organism evidence="2 3">
    <name type="scientific">Diatrype stigma</name>
    <dbReference type="NCBI Taxonomy" id="117547"/>
    <lineage>
        <taxon>Eukaryota</taxon>
        <taxon>Fungi</taxon>
        <taxon>Dikarya</taxon>
        <taxon>Ascomycota</taxon>
        <taxon>Pezizomycotina</taxon>
        <taxon>Sordariomycetes</taxon>
        <taxon>Xylariomycetidae</taxon>
        <taxon>Xylariales</taxon>
        <taxon>Diatrypaceae</taxon>
        <taxon>Diatrype</taxon>
    </lineage>
</organism>
<reference evidence="2 3" key="1">
    <citation type="submission" date="2024-02" db="EMBL/GenBank/DDBJ databases">
        <title>De novo assembly and annotation of 12 fungi associated with fruit tree decline syndrome in Ontario, Canada.</title>
        <authorList>
            <person name="Sulman M."/>
            <person name="Ellouze W."/>
            <person name="Ilyukhin E."/>
        </authorList>
    </citation>
    <scope>NUCLEOTIDE SEQUENCE [LARGE SCALE GENOMIC DNA]</scope>
    <source>
        <strain evidence="2 3">M11/M66-122</strain>
    </source>
</reference>
<gene>
    <name evidence="2" type="ORF">SLS62_004916</name>
</gene>
<dbReference type="AlphaFoldDB" id="A0AAN9YNX6"/>
<dbReference type="Pfam" id="PF26640">
    <property type="entry name" value="DUF8212"/>
    <property type="match status" value="1"/>
</dbReference>
<keyword evidence="3" id="KW-1185">Reference proteome</keyword>
<dbReference type="Proteomes" id="UP001320420">
    <property type="component" value="Unassembled WGS sequence"/>
</dbReference>
<dbReference type="PANTHER" id="PTHR10622">
    <property type="entry name" value="HET DOMAIN-CONTAINING PROTEIN"/>
    <property type="match status" value="1"/>
</dbReference>
<proteinExistence type="predicted"/>
<feature type="domain" description="DUF8212" evidence="1">
    <location>
        <begin position="42"/>
        <end position="67"/>
    </location>
</feature>
<accession>A0AAN9YNX6</accession>
<name>A0AAN9YNX6_9PEZI</name>
<sequence length="403" mass="45297">MSVAKRMSWAARRKTTRIEDRAYCLMGLFDVNMPMIYGEGANAFIRLQEEIMKESYDESLFAWRDDEAGPKDCTGLLAGSPDMFKDSGGFFGYHAWEPKVPFFSTNRGLQITLPLYLVKDDLYVAALNCPQPLRTDGFSGIYLKKVTEFSKYNLAGTYDQYARIDSSKILKLDSIGDRGNMTTVYIHKSAATLTNSLPIYPQHIVQLREGPNPQGNCKLFGTMGVKAPANLALMNWSWVPKGLESAFKVPKQKNALAAVVVFKRKDGTSFTILLGSRSHIGDVAACVIDGCRERRTFGEWEEMFSPQPLNAAIELESENVRVDIKSRVVYGNKYFFVDIHVEEIPSALEALADMFNETPLRPILDTVPQMSESIPERKSRAPRNRSRGKFGFGQIFKHRAGSH</sequence>
<dbReference type="EMBL" id="JAKJXP020000031">
    <property type="protein sequence ID" value="KAK7753183.1"/>
    <property type="molecule type" value="Genomic_DNA"/>
</dbReference>